<dbReference type="PROSITE" id="PS01124">
    <property type="entry name" value="HTH_ARAC_FAMILY_2"/>
    <property type="match status" value="1"/>
</dbReference>
<keyword evidence="2" id="KW-0238">DNA-binding</keyword>
<reference evidence="7" key="1">
    <citation type="journal article" date="2019" name="Int. J. Syst. Evol. Microbiol.">
        <title>The Global Catalogue of Microorganisms (GCM) 10K type strain sequencing project: providing services to taxonomists for standard genome sequencing and annotation.</title>
        <authorList>
            <consortium name="The Broad Institute Genomics Platform"/>
            <consortium name="The Broad Institute Genome Sequencing Center for Infectious Disease"/>
            <person name="Wu L."/>
            <person name="Ma J."/>
        </authorList>
    </citation>
    <scope>NUCLEOTIDE SEQUENCE [LARGE SCALE GENOMIC DNA]</scope>
    <source>
        <strain evidence="7">CGMCC 1.15044</strain>
    </source>
</reference>
<keyword evidence="4" id="KW-1133">Transmembrane helix</keyword>
<comment type="caution">
    <text evidence="6">The sequence shown here is derived from an EMBL/GenBank/DDBJ whole genome shotgun (WGS) entry which is preliminary data.</text>
</comment>
<dbReference type="PANTHER" id="PTHR43280">
    <property type="entry name" value="ARAC-FAMILY TRANSCRIPTIONAL REGULATOR"/>
    <property type="match status" value="1"/>
</dbReference>
<feature type="transmembrane region" description="Helical" evidence="4">
    <location>
        <begin position="303"/>
        <end position="324"/>
    </location>
</feature>
<keyword evidence="7" id="KW-1185">Reference proteome</keyword>
<protein>
    <submittedName>
        <fullName evidence="6">HTH-type transcriptional regulator YtdP</fullName>
    </submittedName>
</protein>
<evidence type="ECO:0000256" key="2">
    <source>
        <dbReference type="ARBA" id="ARBA00023125"/>
    </source>
</evidence>
<dbReference type="Pfam" id="PF17853">
    <property type="entry name" value="GGDEF_2"/>
    <property type="match status" value="1"/>
</dbReference>
<dbReference type="InterPro" id="IPR018062">
    <property type="entry name" value="HTH_AraC-typ_CS"/>
</dbReference>
<dbReference type="PROSITE" id="PS00041">
    <property type="entry name" value="HTH_ARAC_FAMILY_1"/>
    <property type="match status" value="1"/>
</dbReference>
<dbReference type="RefSeq" id="WP_094095649.1">
    <property type="nucleotide sequence ID" value="NZ_BMHF01000007.1"/>
</dbReference>
<feature type="transmembrane region" description="Helical" evidence="4">
    <location>
        <begin position="12"/>
        <end position="35"/>
    </location>
</feature>
<gene>
    <name evidence="6" type="primary">ytdP</name>
    <name evidence="6" type="ORF">GCM10010917_22720</name>
</gene>
<evidence type="ECO:0000256" key="1">
    <source>
        <dbReference type="ARBA" id="ARBA00023015"/>
    </source>
</evidence>
<evidence type="ECO:0000259" key="5">
    <source>
        <dbReference type="PROSITE" id="PS01124"/>
    </source>
</evidence>
<keyword evidence="1" id="KW-0805">Transcription regulation</keyword>
<organism evidence="6 7">
    <name type="scientific">Paenibacillus physcomitrellae</name>
    <dbReference type="NCBI Taxonomy" id="1619311"/>
    <lineage>
        <taxon>Bacteria</taxon>
        <taxon>Bacillati</taxon>
        <taxon>Bacillota</taxon>
        <taxon>Bacilli</taxon>
        <taxon>Bacillales</taxon>
        <taxon>Paenibacillaceae</taxon>
        <taxon>Paenibacillus</taxon>
    </lineage>
</organism>
<evidence type="ECO:0000313" key="6">
    <source>
        <dbReference type="EMBL" id="GGA37040.1"/>
    </source>
</evidence>
<dbReference type="InterPro" id="IPR018060">
    <property type="entry name" value="HTH_AraC"/>
</dbReference>
<evidence type="ECO:0000256" key="3">
    <source>
        <dbReference type="ARBA" id="ARBA00023163"/>
    </source>
</evidence>
<keyword evidence="3" id="KW-0804">Transcription</keyword>
<accession>A0ABQ1G5S1</accession>
<proteinExistence type="predicted"/>
<dbReference type="Gene3D" id="1.10.10.60">
    <property type="entry name" value="Homeodomain-like"/>
    <property type="match status" value="2"/>
</dbReference>
<dbReference type="Proteomes" id="UP000609323">
    <property type="component" value="Unassembled WGS sequence"/>
</dbReference>
<dbReference type="PANTHER" id="PTHR43280:SF2">
    <property type="entry name" value="HTH-TYPE TRANSCRIPTIONAL REGULATOR EXSA"/>
    <property type="match status" value="1"/>
</dbReference>
<evidence type="ECO:0000256" key="4">
    <source>
        <dbReference type="SAM" id="Phobius"/>
    </source>
</evidence>
<dbReference type="InterPro" id="IPR009057">
    <property type="entry name" value="Homeodomain-like_sf"/>
</dbReference>
<dbReference type="InterPro" id="IPR041522">
    <property type="entry name" value="CdaR_GGDEF"/>
</dbReference>
<dbReference type="EMBL" id="BMHF01000007">
    <property type="protein sequence ID" value="GGA37040.1"/>
    <property type="molecule type" value="Genomic_DNA"/>
</dbReference>
<evidence type="ECO:0000313" key="7">
    <source>
        <dbReference type="Proteomes" id="UP000609323"/>
    </source>
</evidence>
<keyword evidence="4" id="KW-0472">Membrane</keyword>
<sequence>MWKRFLLNWRSIILSWLFSYLVILMIPVLISFLVYTRSQGILKSEIHRANDVLLKEVRGTIDNQIQTADRLTTELIWNVRIRGFMYSNLYKTPGSLDSDLYSLHQTAQEIAIYQSLYPSIKTYYIYWRDQDLVLEPGVYRSSRLAFESIHQNEQISYEVWLEILQKNDNGRFVKLQGKDSGSNALAYIHSFPKDKWSRPPGAAVVLLDTGKLMESIVNAKDFSNGQVMVLNRDKQVLLSTDQHGSPLDLLDMNFTGETGSYYGNYEGQPSEFMYIKSNNSELIYVTAVPRTQFWQKTISLRNITYAGLWVSVAGGILLSLFFLLRHYSPVSKLLRLLKGSEYKFSLVEGNENEFLHIQRAISDTLSEQGQIRLRMRQQSYMLRSNMLARMLKGKLDGPLALDESLAAFDVHFHSGDFAVLLFYVDYEPFADQPDGISGLADNPKLMQFIVTNIVEDLANERHLGFVSEMDDHLACLLNFAPGDRERLPEEAEGLAERARQFLKDKFRIHTLVSISGIQHSLDDLSVAYREAVDAMEYLVVIGGSREVIAYDDIRPGSDEAADTDSGYPYSLQAERQLMNHVKAGDADKAESMIRSLIAGCMETNKISVNLVKCLMFDLVSTLIKTAGELGDTEENPAVIRTEWVTKVMNSESIKDMEKSLLSVVREVCAYAAAKQKQQLQASRSLVLQERSAEILAFIAEHYDQPNLNISLIGEHFGMTPTYLSKLFKEQTGEGLLDTINRFRMDHAKRLLQDSSQSIKSIASQSGFHDINTFIRTFKKYEGVTPGQYQKTL</sequence>
<keyword evidence="4" id="KW-0812">Transmembrane</keyword>
<name>A0ABQ1G5S1_9BACL</name>
<dbReference type="SUPFAM" id="SSF46689">
    <property type="entry name" value="Homeodomain-like"/>
    <property type="match status" value="1"/>
</dbReference>
<dbReference type="SMART" id="SM00342">
    <property type="entry name" value="HTH_ARAC"/>
    <property type="match status" value="1"/>
</dbReference>
<feature type="domain" description="HTH araC/xylS-type" evidence="5">
    <location>
        <begin position="692"/>
        <end position="791"/>
    </location>
</feature>
<dbReference type="Pfam" id="PF12833">
    <property type="entry name" value="HTH_18"/>
    <property type="match status" value="1"/>
</dbReference>